<organism evidence="2 3">
    <name type="scientific">Paramuricea clavata</name>
    <name type="common">Red gorgonian</name>
    <name type="synonym">Violescent sea-whip</name>
    <dbReference type="NCBI Taxonomy" id="317549"/>
    <lineage>
        <taxon>Eukaryota</taxon>
        <taxon>Metazoa</taxon>
        <taxon>Cnidaria</taxon>
        <taxon>Anthozoa</taxon>
        <taxon>Octocorallia</taxon>
        <taxon>Malacalcyonacea</taxon>
        <taxon>Plexauridae</taxon>
        <taxon>Paramuricea</taxon>
    </lineage>
</organism>
<dbReference type="Pfam" id="PF00155">
    <property type="entry name" value="Aminotran_1_2"/>
    <property type="match status" value="1"/>
</dbReference>
<keyword evidence="2" id="KW-0032">Aminotransferase</keyword>
<feature type="domain" description="Aminotransferase class I/classII large" evidence="1">
    <location>
        <begin position="45"/>
        <end position="106"/>
    </location>
</feature>
<gene>
    <name evidence="2" type="ORF">PACLA_8A027675</name>
</gene>
<reference evidence="2" key="1">
    <citation type="submission" date="2020-04" db="EMBL/GenBank/DDBJ databases">
        <authorList>
            <person name="Alioto T."/>
            <person name="Alioto T."/>
            <person name="Gomez Garrido J."/>
        </authorList>
    </citation>
    <scope>NUCLEOTIDE SEQUENCE</scope>
    <source>
        <strain evidence="2">A484AB</strain>
    </source>
</reference>
<dbReference type="Proteomes" id="UP001152795">
    <property type="component" value="Unassembled WGS sequence"/>
</dbReference>
<feature type="non-terminal residue" evidence="2">
    <location>
        <position position="1"/>
    </location>
</feature>
<evidence type="ECO:0000313" key="3">
    <source>
        <dbReference type="Proteomes" id="UP001152795"/>
    </source>
</evidence>
<keyword evidence="2" id="KW-0808">Transferase</keyword>
<evidence type="ECO:0000259" key="1">
    <source>
        <dbReference type="Pfam" id="PF00155"/>
    </source>
</evidence>
<name>A0A6S7JWT2_PARCT</name>
<dbReference type="GO" id="GO:0030170">
    <property type="term" value="F:pyridoxal phosphate binding"/>
    <property type="evidence" value="ECO:0007669"/>
    <property type="project" value="InterPro"/>
</dbReference>
<protein>
    <submittedName>
        <fullName evidence="2">Tyrosine aminotransferase-like</fullName>
    </submittedName>
</protein>
<dbReference type="GO" id="GO:0006572">
    <property type="term" value="P:L-tyrosine catabolic process"/>
    <property type="evidence" value="ECO:0007669"/>
    <property type="project" value="TreeGrafter"/>
</dbReference>
<proteinExistence type="predicted"/>
<dbReference type="Gene3D" id="3.90.1150.10">
    <property type="entry name" value="Aspartate Aminotransferase, domain 1"/>
    <property type="match status" value="1"/>
</dbReference>
<dbReference type="InterPro" id="IPR015424">
    <property type="entry name" value="PyrdxlP-dep_Trfase"/>
</dbReference>
<dbReference type="PANTHER" id="PTHR45744">
    <property type="entry name" value="TYROSINE AMINOTRANSFERASE"/>
    <property type="match status" value="1"/>
</dbReference>
<dbReference type="GO" id="GO:0006559">
    <property type="term" value="P:L-phenylalanine catabolic process"/>
    <property type="evidence" value="ECO:0007669"/>
    <property type="project" value="TreeGrafter"/>
</dbReference>
<dbReference type="PANTHER" id="PTHR45744:SF2">
    <property type="entry name" value="TYROSINE AMINOTRANSFERASE"/>
    <property type="match status" value="1"/>
</dbReference>
<dbReference type="InterPro" id="IPR015421">
    <property type="entry name" value="PyrdxlP-dep_Trfase_major"/>
</dbReference>
<dbReference type="GO" id="GO:0004838">
    <property type="term" value="F:L-tyrosine-2-oxoglutarate transaminase activity"/>
    <property type="evidence" value="ECO:0007669"/>
    <property type="project" value="TreeGrafter"/>
</dbReference>
<evidence type="ECO:0000313" key="2">
    <source>
        <dbReference type="EMBL" id="CAB4036207.1"/>
    </source>
</evidence>
<dbReference type="EMBL" id="CACRXK020021792">
    <property type="protein sequence ID" value="CAB4036207.1"/>
    <property type="molecule type" value="Genomic_DNA"/>
</dbReference>
<dbReference type="AlphaFoldDB" id="A0A6S7JWT2"/>
<dbReference type="InterPro" id="IPR004839">
    <property type="entry name" value="Aminotransferase_I/II_large"/>
</dbReference>
<accession>A0A6S7JWT2</accession>
<sequence length="109" mass="12151">MEQVHIFASKRRHWVVPISKTAENTFNPIRDVVDTMKIEPNPDMKVIRLTVGDPSVFGNLPPSERCVEAFCNAIKSGKDNGYRPAHGSLEAREAVAKYCSTPNHTVNSE</sequence>
<comment type="caution">
    <text evidence="2">The sequence shown here is derived from an EMBL/GenBank/DDBJ whole genome shotgun (WGS) entry which is preliminary data.</text>
</comment>
<dbReference type="SUPFAM" id="SSF53383">
    <property type="entry name" value="PLP-dependent transferases"/>
    <property type="match status" value="1"/>
</dbReference>
<dbReference type="OrthoDB" id="7042322at2759"/>
<dbReference type="Gene3D" id="3.40.640.10">
    <property type="entry name" value="Type I PLP-dependent aspartate aminotransferase-like (Major domain)"/>
    <property type="match status" value="1"/>
</dbReference>
<dbReference type="InterPro" id="IPR015422">
    <property type="entry name" value="PyrdxlP-dep_Trfase_small"/>
</dbReference>
<keyword evidence="3" id="KW-1185">Reference proteome</keyword>